<dbReference type="EMBL" id="PEKT02000008">
    <property type="protein sequence ID" value="PIS50456.1"/>
    <property type="molecule type" value="Genomic_DNA"/>
</dbReference>
<comment type="subcellular location">
    <subcellularLocation>
        <location evidence="1">Cytoplasm</location>
    </subcellularLocation>
</comment>
<sequence length="744" mass="82236">MSTLKECQAFLKSNELISEEQLKHIKSLPEKEKVAFIDIIASDPSEYLPRLEHFGTEGAAIVSSGLQDKDKSLQVIEICKKKLRQSLTTQTAAQFFLSIYGNVSAKYDITDPSLIPVVLELISDSKEELHAAVVFLVVSFSKRDPKGTSKAIQSYLSNIVANTPSQITPSQYSSLFETFDLFFPIFPEQLKTVYTSDGCKNAVLYQAARLTGGSGEVDGTKVAKMLKVVSSTCIDETSRNFNSQNYLNFLISGTEMTSSPLIMSYSLLCIVKLWNFKQISSRISQRTVLTKVIGVLKNGEPGDARQAILETLAYLSLSGGCREEIFRDEKVTEKLIELLESEKDSLSLYGVLTVFSNLTKVKEDLDNNERRRLQYAASASNPGNENLGQVSEESVKLYNTSLIQNHCLVGKFKKLDLSKANILKECVTIIYHLSRSPENILQRALVQQGALVLILKNLTATSSLDKNTGKTQGVSTDEGEILIRINALRALASLCSSVNPRLAFNEYDITSAVPFLTELFGVDLTFGPAPTKNATTVLASLLSHADKFRALLALTNLCSQPNKDLNNFVIKCTFDSTLKNLIIESTVPDIQRAAWELINNLIQEPAMLAKFFNPDNPESMKNLDLLVKMLHAQDEKLQEVIAGVLANSTMEYEFVTTVILSQTRILTQIKTISAEVLMGQPDASGLMLRLGTFLGNLMDVAASKGNNTFKDDKNLLLGFEAVIQETNIPEVSELFTELIKMTIQ</sequence>
<dbReference type="VEuPathDB" id="FungiDB:CJI97_004341"/>
<dbReference type="VEuPathDB" id="FungiDB:CJI96_0005302"/>
<reference evidence="4" key="2">
    <citation type="submission" date="2017-11" db="EMBL/GenBank/DDBJ databases">
        <title>Candida auris genome assembly and annotation.</title>
        <authorList>
            <person name="Munoz J.F."/>
            <person name="Gade L.G."/>
            <person name="Chow N.A."/>
            <person name="Litvintseva A.P."/>
            <person name="Loparev V.N."/>
            <person name="Cuomo C.A."/>
        </authorList>
    </citation>
    <scope>NUCLEOTIDE SEQUENCE</scope>
    <source>
        <strain evidence="4">B8441</strain>
    </source>
</reference>
<dbReference type="GO" id="GO:0051879">
    <property type="term" value="F:Hsp90 protein binding"/>
    <property type="evidence" value="ECO:0007669"/>
    <property type="project" value="TreeGrafter"/>
</dbReference>
<evidence type="ECO:0000256" key="1">
    <source>
        <dbReference type="ARBA" id="ARBA00004496"/>
    </source>
</evidence>
<protein>
    <recommendedName>
        <fullName evidence="3">UNC-45/Cro1/She4 central domain-containing protein</fullName>
    </recommendedName>
</protein>
<dbReference type="InterPro" id="IPR011989">
    <property type="entry name" value="ARM-like"/>
</dbReference>
<feature type="domain" description="UNC-45/Cro1/She4 central" evidence="3">
    <location>
        <begin position="121"/>
        <end position="273"/>
    </location>
</feature>
<dbReference type="GO" id="GO:0005737">
    <property type="term" value="C:cytoplasm"/>
    <property type="evidence" value="ECO:0007669"/>
    <property type="project" value="UniProtKB-SubCell"/>
</dbReference>
<keyword evidence="2" id="KW-0963">Cytoplasm</keyword>
<dbReference type="InterPro" id="IPR024660">
    <property type="entry name" value="UCS_central_dom"/>
</dbReference>
<evidence type="ECO:0000256" key="2">
    <source>
        <dbReference type="ARBA" id="ARBA00022490"/>
    </source>
</evidence>
<dbReference type="AlphaFoldDB" id="A0A2H0ZIL7"/>
<reference evidence="4" key="1">
    <citation type="journal article" date="2017" name="Clin. Infect. Dis.">
        <title>Simultaneous emergence of multidrug-resistant Candida auris on 3 continents confirmed by whole-genome sequencing and epidemiological analyses.</title>
        <authorList>
            <person name="Lockhart S.R."/>
            <person name="Etienne K.A."/>
            <person name="Vallabhaneni S."/>
            <person name="Farooqi J."/>
            <person name="Chowdhary A."/>
            <person name="Govender N.P."/>
            <person name="Colombo A.L."/>
            <person name="Calvo B."/>
            <person name="Cuomo C.A."/>
            <person name="Desjardins C.A."/>
            <person name="Berkow E.L."/>
            <person name="Castanheira M."/>
            <person name="Magobo R.E."/>
            <person name="Jabeen K."/>
            <person name="Asghar R.J."/>
            <person name="Meis J.F."/>
            <person name="Jackson B."/>
            <person name="Chiller T."/>
            <person name="Litvintseva A.P."/>
        </authorList>
    </citation>
    <scope>NUCLEOTIDE SEQUENCE [LARGE SCALE GENOMIC DNA]</scope>
    <source>
        <strain evidence="4">B8441</strain>
    </source>
</reference>
<dbReference type="Proteomes" id="UP000825438">
    <property type="component" value="Chromosome VI"/>
</dbReference>
<organism evidence="4">
    <name type="scientific">Candidozyma auris</name>
    <name type="common">Yeast</name>
    <name type="synonym">Candida auris</name>
    <dbReference type="NCBI Taxonomy" id="498019"/>
    <lineage>
        <taxon>Eukaryota</taxon>
        <taxon>Fungi</taxon>
        <taxon>Dikarya</taxon>
        <taxon>Ascomycota</taxon>
        <taxon>Saccharomycotina</taxon>
        <taxon>Pichiomycetes</taxon>
        <taxon>Metschnikowiaceae</taxon>
        <taxon>Candidozyma</taxon>
    </lineage>
</organism>
<dbReference type="SUPFAM" id="SSF48371">
    <property type="entry name" value="ARM repeat"/>
    <property type="match status" value="1"/>
</dbReference>
<dbReference type="VEuPathDB" id="FungiDB:B9J08_004278"/>
<dbReference type="EMBL" id="CP076754">
    <property type="protein sequence ID" value="QWW25498.1"/>
    <property type="molecule type" value="Genomic_DNA"/>
</dbReference>
<dbReference type="STRING" id="498019.A0A2H0ZIL7"/>
<name>A0A2H0ZIL7_CANAR</name>
<evidence type="ECO:0000259" key="3">
    <source>
        <dbReference type="Pfam" id="PF11701"/>
    </source>
</evidence>
<gene>
    <name evidence="4" type="ORF">B9J08_004278</name>
    <name evidence="5" type="ORF">CA7LBN_004385</name>
</gene>
<dbReference type="PANTHER" id="PTHR45994">
    <property type="entry name" value="FI21225P1"/>
    <property type="match status" value="1"/>
</dbReference>
<evidence type="ECO:0000313" key="4">
    <source>
        <dbReference type="EMBL" id="PIS50456.1"/>
    </source>
</evidence>
<accession>A0A2H0ZIL7</accession>
<dbReference type="Gene3D" id="1.25.10.100">
    <property type="match status" value="1"/>
</dbReference>
<dbReference type="VEuPathDB" id="FungiDB:CJJ09_005139"/>
<dbReference type="OMA" id="CIDENVR"/>
<dbReference type="InterPro" id="IPR016024">
    <property type="entry name" value="ARM-type_fold"/>
</dbReference>
<dbReference type="Pfam" id="PF11701">
    <property type="entry name" value="UNC45-central"/>
    <property type="match status" value="1"/>
</dbReference>
<dbReference type="Gene3D" id="1.25.10.10">
    <property type="entry name" value="Leucine-rich Repeat Variant"/>
    <property type="match status" value="1"/>
</dbReference>
<proteinExistence type="predicted"/>
<dbReference type="PANTHER" id="PTHR45994:SF1">
    <property type="entry name" value="FI21225P1"/>
    <property type="match status" value="1"/>
</dbReference>
<dbReference type="VEuPathDB" id="FungiDB:QG37_04695"/>
<dbReference type="VEuPathDB" id="FungiDB:CJJ07_002097"/>
<reference evidence="5" key="3">
    <citation type="submission" date="2021-06" db="EMBL/GenBank/DDBJ databases">
        <title>Candida auris outbreak in lebanese hospital.</title>
        <authorList>
            <person name="Finianos M."/>
        </authorList>
    </citation>
    <scope>NUCLEOTIDE SEQUENCE</scope>
    <source>
        <strain evidence="5">CA7LBN</strain>
    </source>
</reference>
<evidence type="ECO:0000313" key="5">
    <source>
        <dbReference type="EMBL" id="QWW25498.1"/>
    </source>
</evidence>